<dbReference type="OMA" id="ISEVWIQ"/>
<dbReference type="PANTHER" id="PTHR31325">
    <property type="entry name" value="OS01G0798800 PROTEIN-RELATED"/>
    <property type="match status" value="1"/>
</dbReference>
<dbReference type="Gramene" id="EOX92370">
    <property type="protein sequence ID" value="EOX92370"/>
    <property type="gene ID" value="TCM_001320"/>
</dbReference>
<dbReference type="HOGENOM" id="CLU_009180_1_2_1"/>
<dbReference type="Proteomes" id="UP000026915">
    <property type="component" value="Chromosome 1"/>
</dbReference>
<dbReference type="InParanoid" id="A0A061DIM2"/>
<sequence>MLSKGFSDVINGKIYKEAQSFLMEKMKTSFVNARKQFTTDLLHFAAFQDQSFYQPPRHKVGAVLLEGASFAVKLQRFVRELRWDHDEKWEMISEVWIQMMAHAASRCSWKEHAQQLRHGGELLTHVALLMAHLGLSTKVGIDEDDDDDSDAFPPFDV</sequence>
<name>A0A061DIM2_THECC</name>
<organism evidence="1 2">
    <name type="scientific">Theobroma cacao</name>
    <name type="common">Cacao</name>
    <name type="synonym">Cocoa</name>
    <dbReference type="NCBI Taxonomy" id="3641"/>
    <lineage>
        <taxon>Eukaryota</taxon>
        <taxon>Viridiplantae</taxon>
        <taxon>Streptophyta</taxon>
        <taxon>Embryophyta</taxon>
        <taxon>Tracheophyta</taxon>
        <taxon>Spermatophyta</taxon>
        <taxon>Magnoliopsida</taxon>
        <taxon>eudicotyledons</taxon>
        <taxon>Gunneridae</taxon>
        <taxon>Pentapetalae</taxon>
        <taxon>rosids</taxon>
        <taxon>malvids</taxon>
        <taxon>Malvales</taxon>
        <taxon>Malvaceae</taxon>
        <taxon>Byttnerioideae</taxon>
        <taxon>Theobroma</taxon>
    </lineage>
</organism>
<evidence type="ECO:0008006" key="3">
    <source>
        <dbReference type="Google" id="ProtNLM"/>
    </source>
</evidence>
<gene>
    <name evidence="1" type="ORF">TCM_001320</name>
</gene>
<protein>
    <recommendedName>
        <fullName evidence="3">DUF4220 domain-containing protein</fullName>
    </recommendedName>
</protein>
<reference evidence="1 2" key="1">
    <citation type="journal article" date="2013" name="Genome Biol.">
        <title>The genome sequence of the most widely cultivated cacao type and its use to identify candidate genes regulating pod color.</title>
        <authorList>
            <person name="Motamayor J.C."/>
            <person name="Mockaitis K."/>
            <person name="Schmutz J."/>
            <person name="Haiminen N."/>
            <person name="Iii D.L."/>
            <person name="Cornejo O."/>
            <person name="Findley S.D."/>
            <person name="Zheng P."/>
            <person name="Utro F."/>
            <person name="Royaert S."/>
            <person name="Saski C."/>
            <person name="Jenkins J."/>
            <person name="Podicheti R."/>
            <person name="Zhao M."/>
            <person name="Scheffler B.E."/>
            <person name="Stack J.C."/>
            <person name="Feltus F.A."/>
            <person name="Mustiga G.M."/>
            <person name="Amores F."/>
            <person name="Phillips W."/>
            <person name="Marelli J.P."/>
            <person name="May G.D."/>
            <person name="Shapiro H."/>
            <person name="Ma J."/>
            <person name="Bustamante C.D."/>
            <person name="Schnell R.J."/>
            <person name="Main D."/>
            <person name="Gilbert D."/>
            <person name="Parida L."/>
            <person name="Kuhn D.N."/>
        </authorList>
    </citation>
    <scope>NUCLEOTIDE SEQUENCE [LARGE SCALE GENOMIC DNA]</scope>
    <source>
        <strain evidence="2">cv. Matina 1-6</strain>
    </source>
</reference>
<keyword evidence="2" id="KW-1185">Reference proteome</keyword>
<evidence type="ECO:0000313" key="2">
    <source>
        <dbReference type="Proteomes" id="UP000026915"/>
    </source>
</evidence>
<proteinExistence type="predicted"/>
<dbReference type="Pfam" id="PF04578">
    <property type="entry name" value="DUF594"/>
    <property type="match status" value="1"/>
</dbReference>
<dbReference type="AlphaFoldDB" id="A0A061DIM2"/>
<dbReference type="InterPro" id="IPR007658">
    <property type="entry name" value="DUF594"/>
</dbReference>
<dbReference type="EMBL" id="CM001879">
    <property type="protein sequence ID" value="EOX92370.1"/>
    <property type="molecule type" value="Genomic_DNA"/>
</dbReference>
<evidence type="ECO:0000313" key="1">
    <source>
        <dbReference type="EMBL" id="EOX92370.1"/>
    </source>
</evidence>
<accession>A0A061DIM2</accession>